<evidence type="ECO:0000313" key="1">
    <source>
        <dbReference type="EMBL" id="EWZ01664.1"/>
    </source>
</evidence>
<dbReference type="AlphaFoldDB" id="W9J324"/>
<dbReference type="HOGENOM" id="CLU_1959706_0_0_1"/>
<dbReference type="EMBL" id="JH717839">
    <property type="protein sequence ID" value="EWZ01662.1"/>
    <property type="molecule type" value="Genomic_DNA"/>
</dbReference>
<dbReference type="Proteomes" id="UP000030753">
    <property type="component" value="Unassembled WGS sequence"/>
</dbReference>
<reference evidence="1 2" key="1">
    <citation type="submission" date="2011-06" db="EMBL/GenBank/DDBJ databases">
        <title>The Genome Sequence of Fusarium oxysporum FOSC 3-a.</title>
        <authorList>
            <consortium name="The Broad Institute Genome Sequencing Platform"/>
            <person name="Ma L.-J."/>
            <person name="Gale L.R."/>
            <person name="Schwartz D.C."/>
            <person name="Zhou S."/>
            <person name="Corby-Kistler H."/>
            <person name="Young S.K."/>
            <person name="Zeng Q."/>
            <person name="Gargeya S."/>
            <person name="Fitzgerald M."/>
            <person name="Haas B."/>
            <person name="Abouelleil A."/>
            <person name="Alvarado L."/>
            <person name="Arachchi H.M."/>
            <person name="Berlin A."/>
            <person name="Brown A."/>
            <person name="Chapman S.B."/>
            <person name="Chen Z."/>
            <person name="Dunbar C."/>
            <person name="Freedman E."/>
            <person name="Gearin G."/>
            <person name="Gellesch M."/>
            <person name="Goldberg J."/>
            <person name="Griggs A."/>
            <person name="Gujja S."/>
            <person name="Heiman D."/>
            <person name="Howarth C."/>
            <person name="Larson L."/>
            <person name="Lui A."/>
            <person name="MacDonald P.J.P."/>
            <person name="Mehta T."/>
            <person name="Montmayeur A."/>
            <person name="Murphy C."/>
            <person name="Neiman D."/>
            <person name="Pearson M."/>
            <person name="Priest M."/>
            <person name="Roberts A."/>
            <person name="Saif S."/>
            <person name="Shea T."/>
            <person name="Shenoy N."/>
            <person name="Sisk P."/>
            <person name="Stolte C."/>
            <person name="Sykes S."/>
            <person name="Wortman J."/>
            <person name="Nusbaum C."/>
            <person name="Birren B."/>
        </authorList>
    </citation>
    <scope>NUCLEOTIDE SEQUENCE [LARGE SCALE GENOMIC DNA]</scope>
    <source>
        <strain evidence="2">FOSC 3-a</strain>
        <strain evidence="1">NRRL 32931</strain>
    </source>
</reference>
<gene>
    <name evidence="1" type="ORF">FOYG_01214</name>
</gene>
<name>W9J324_FUSOX</name>
<protein>
    <submittedName>
        <fullName evidence="1">Uncharacterized protein</fullName>
    </submittedName>
</protein>
<organism evidence="1 2">
    <name type="scientific">Fusarium oxysporum NRRL 32931</name>
    <dbReference type="NCBI Taxonomy" id="660029"/>
    <lineage>
        <taxon>Eukaryota</taxon>
        <taxon>Fungi</taxon>
        <taxon>Dikarya</taxon>
        <taxon>Ascomycota</taxon>
        <taxon>Pezizomycotina</taxon>
        <taxon>Sordariomycetes</taxon>
        <taxon>Hypocreomycetidae</taxon>
        <taxon>Hypocreales</taxon>
        <taxon>Nectriaceae</taxon>
        <taxon>Fusarium</taxon>
        <taxon>Fusarium oxysporum species complex</taxon>
    </lineage>
</organism>
<dbReference type="EMBL" id="JH717839">
    <property type="protein sequence ID" value="EWZ01664.1"/>
    <property type="molecule type" value="Genomic_DNA"/>
</dbReference>
<evidence type="ECO:0000313" key="2">
    <source>
        <dbReference type="Proteomes" id="UP000030753"/>
    </source>
</evidence>
<reference evidence="1" key="2">
    <citation type="submission" date="2012-06" db="EMBL/GenBank/DDBJ databases">
        <title>Annotation of the Genome Sequence of Fusarium oxysporum NRRL32931.</title>
        <authorList>
            <consortium name="The Broad Institute Genomics Platform"/>
            <person name="Ma L.-J."/>
            <person name="Corby-Kistler H."/>
            <person name="Broz K."/>
            <person name="Gale L.R."/>
            <person name="Jonkers W."/>
            <person name="O'Donnell K."/>
            <person name="Ploetz R."/>
            <person name="Steinberg C."/>
            <person name="Schwartz D.C."/>
            <person name="VanEtten H."/>
            <person name="Zhou S."/>
            <person name="Young S.K."/>
            <person name="Zeng Q."/>
            <person name="Gargeya S."/>
            <person name="Fitzgerald M."/>
            <person name="Abouelleil A."/>
            <person name="Alvarado L."/>
            <person name="Chapman S.B."/>
            <person name="Gainer-Dewar J."/>
            <person name="Goldberg J."/>
            <person name="Griggs A."/>
            <person name="Gujja S."/>
            <person name="Hansen M."/>
            <person name="Howarth C."/>
            <person name="Imamovic A."/>
            <person name="Ireland A."/>
            <person name="Larimer J."/>
            <person name="McCowan C."/>
            <person name="Murphy C."/>
            <person name="Pearson M."/>
            <person name="Poon T.W."/>
            <person name="Priest M."/>
            <person name="Roberts A."/>
            <person name="Saif S."/>
            <person name="Shea T."/>
            <person name="Sykes S."/>
            <person name="Wortman J."/>
            <person name="Nusbaum C."/>
            <person name="Birren B."/>
        </authorList>
    </citation>
    <scope>NUCLEOTIDE SEQUENCE</scope>
    <source>
        <strain evidence="1">NRRL 32931</strain>
    </source>
</reference>
<sequence length="128" mass="14738">MVPSVQSWVQASLEHHKESISMWLRWTTVNLFLTVQCIKLLMHVHGDTYSWPQSLLGSSVSMWFNLLPDRGPAINHAARLKRRSIGFDSSSRHSYRGVQDHHATTQFRLFALVAVISIVHFLTRDLSR</sequence>
<accession>W9J324</accession>
<dbReference type="EMBL" id="JH717839">
    <property type="protein sequence ID" value="EWZ01660.1"/>
    <property type="molecule type" value="Genomic_DNA"/>
</dbReference>
<proteinExistence type="predicted"/>
<dbReference type="EMBL" id="JH717839">
    <property type="protein sequence ID" value="EWZ01661.1"/>
    <property type="molecule type" value="Genomic_DNA"/>
</dbReference>
<dbReference type="EMBL" id="JH717839">
    <property type="protein sequence ID" value="EWZ01663.1"/>
    <property type="molecule type" value="Genomic_DNA"/>
</dbReference>